<dbReference type="Pfam" id="PF20016">
    <property type="entry name" value="ThsA_Macro"/>
    <property type="match status" value="1"/>
</dbReference>
<sequence length="489" mass="53823">MKGRWIRAMDDTASPMAVVFLHGVLSDGETCWRHQNKTYWPDLLSQHAAIDSVGIYEFTYRTEFFSGSYSLGDVVDALKECLYLDGVNRARKIVFVAHSMGGIVARRYIVQRLDDLVGRGAEVGLFLIASPSLGSSYANWLGPIAKFMGHVQGQALAFCQNNVWLNDLNSDFRNVLMSRKLVIHGRELVEDQFVVLKRFLLFAQVVPPVSGAIYFGDALKVPLSDHFSIAKPADAQAIQHRVLCDFIEGIVQQKGNTTNVWECPGGFCTSVGESEICIVTGRIENYPVDAKTTVVALPCNEYFEDHCTRDTRSALGVYINRHCAETTSEFSDLVRQQCQMRFGVGTLQQKTMNESSESYGPGRAILVSDPSKNAAAIALVSTTTQRAGQGLAARMSYVFDGMQELFELLADKRINEVVMPVLGAGHGGIDPSLAIAGLVLALAEAARYGADKQRRKKITIVVFQRTTQDQPEVAPDVIRKALELVANKA</sequence>
<evidence type="ECO:0000256" key="1">
    <source>
        <dbReference type="ARBA" id="ARBA00004240"/>
    </source>
</evidence>
<evidence type="ECO:0000259" key="6">
    <source>
        <dbReference type="Pfam" id="PF20016"/>
    </source>
</evidence>
<evidence type="ECO:0000313" key="7">
    <source>
        <dbReference type="EMBL" id="SER09266.1"/>
    </source>
</evidence>
<dbReference type="Pfam" id="PF12697">
    <property type="entry name" value="Abhydrolase_6"/>
    <property type="match status" value="1"/>
</dbReference>
<feature type="domain" description="AB hydrolase-1" evidence="5">
    <location>
        <begin position="18"/>
        <end position="153"/>
    </location>
</feature>
<evidence type="ECO:0000256" key="2">
    <source>
        <dbReference type="ARBA" id="ARBA00004370"/>
    </source>
</evidence>
<reference evidence="7 8" key="1">
    <citation type="submission" date="2016-10" db="EMBL/GenBank/DDBJ databases">
        <authorList>
            <person name="Varghese N."/>
            <person name="Submissions S."/>
        </authorList>
    </citation>
    <scope>NUCLEOTIDE SEQUENCE [LARGE SCALE GENOMIC DNA]</scope>
    <source>
        <strain evidence="7 8">CIP 109853</strain>
    </source>
</reference>
<dbReference type="Gene3D" id="3.40.50.1820">
    <property type="entry name" value="alpha/beta hydrolase"/>
    <property type="match status" value="1"/>
</dbReference>
<dbReference type="EMBL" id="FOFP01000015">
    <property type="protein sequence ID" value="SER09266.1"/>
    <property type="molecule type" value="Genomic_DNA"/>
</dbReference>
<comment type="subcellular location">
    <subcellularLocation>
        <location evidence="1">Endoplasmic reticulum</location>
    </subcellularLocation>
    <subcellularLocation>
        <location evidence="2">Membrane</location>
    </subcellularLocation>
</comment>
<dbReference type="SUPFAM" id="SSF53474">
    <property type="entry name" value="alpha/beta-Hydrolases"/>
    <property type="match status" value="1"/>
</dbReference>
<dbReference type="InterPro" id="IPR045535">
    <property type="entry name" value="ThsA_Macro"/>
</dbReference>
<dbReference type="InterPro" id="IPR052374">
    <property type="entry name" value="SERAC1"/>
</dbReference>
<gene>
    <name evidence="7" type="ORF">SAMN05216600_1154</name>
</gene>
<keyword evidence="8" id="KW-1185">Reference proteome</keyword>
<dbReference type="InterPro" id="IPR029058">
    <property type="entry name" value="AB_hydrolase_fold"/>
</dbReference>
<dbReference type="Gene3D" id="3.40.220.10">
    <property type="entry name" value="Leucine Aminopeptidase, subunit E, domain 1"/>
    <property type="match status" value="1"/>
</dbReference>
<dbReference type="PANTHER" id="PTHR48182">
    <property type="entry name" value="PROTEIN SERAC1"/>
    <property type="match status" value="1"/>
</dbReference>
<organism evidence="7 8">
    <name type="scientific">Pseudomonas cuatrocienegasensis</name>
    <dbReference type="NCBI Taxonomy" id="543360"/>
    <lineage>
        <taxon>Bacteria</taxon>
        <taxon>Pseudomonadati</taxon>
        <taxon>Pseudomonadota</taxon>
        <taxon>Gammaproteobacteria</taxon>
        <taxon>Pseudomonadales</taxon>
        <taxon>Pseudomonadaceae</taxon>
        <taxon>Pseudomonas</taxon>
    </lineage>
</organism>
<keyword evidence="7" id="KW-0378">Hydrolase</keyword>
<dbReference type="InterPro" id="IPR000073">
    <property type="entry name" value="AB_hydrolase_1"/>
</dbReference>
<keyword evidence="3" id="KW-0256">Endoplasmic reticulum</keyword>
<evidence type="ECO:0000259" key="5">
    <source>
        <dbReference type="Pfam" id="PF12697"/>
    </source>
</evidence>
<proteinExistence type="predicted"/>
<name>A0ABY1BL68_9PSED</name>
<evidence type="ECO:0000313" key="8">
    <source>
        <dbReference type="Proteomes" id="UP000198512"/>
    </source>
</evidence>
<accession>A0ABY1BL68</accession>
<dbReference type="Proteomes" id="UP000198512">
    <property type="component" value="Unassembled WGS sequence"/>
</dbReference>
<dbReference type="PANTHER" id="PTHR48182:SF2">
    <property type="entry name" value="PROTEIN SERAC1"/>
    <property type="match status" value="1"/>
</dbReference>
<comment type="caution">
    <text evidence="7">The sequence shown here is derived from an EMBL/GenBank/DDBJ whole genome shotgun (WGS) entry which is preliminary data.</text>
</comment>
<keyword evidence="4" id="KW-0472">Membrane</keyword>
<feature type="domain" description="Thoeris protein ThsA Macro" evidence="6">
    <location>
        <begin position="295"/>
        <end position="462"/>
    </location>
</feature>
<dbReference type="InterPro" id="IPR043472">
    <property type="entry name" value="Macro_dom-like"/>
</dbReference>
<dbReference type="GO" id="GO:0016787">
    <property type="term" value="F:hydrolase activity"/>
    <property type="evidence" value="ECO:0007669"/>
    <property type="project" value="UniProtKB-KW"/>
</dbReference>
<evidence type="ECO:0000256" key="3">
    <source>
        <dbReference type="ARBA" id="ARBA00022824"/>
    </source>
</evidence>
<evidence type="ECO:0000256" key="4">
    <source>
        <dbReference type="ARBA" id="ARBA00023136"/>
    </source>
</evidence>
<protein>
    <submittedName>
        <fullName evidence="7">Alpha/beta hydrolase family protein</fullName>
    </submittedName>
</protein>
<dbReference type="SUPFAM" id="SSF52949">
    <property type="entry name" value="Macro domain-like"/>
    <property type="match status" value="1"/>
</dbReference>